<dbReference type="HOGENOM" id="CLU_855124_0_0_6"/>
<organism evidence="3 4">
    <name type="scientific">Stenotrophomonas maltophilia (strain R551-3)</name>
    <dbReference type="NCBI Taxonomy" id="391008"/>
    <lineage>
        <taxon>Bacteria</taxon>
        <taxon>Pseudomonadati</taxon>
        <taxon>Pseudomonadota</taxon>
        <taxon>Gammaproteobacteria</taxon>
        <taxon>Lysobacterales</taxon>
        <taxon>Lysobacteraceae</taxon>
        <taxon>Stenotrophomonas</taxon>
        <taxon>Stenotrophomonas maltophilia group</taxon>
    </lineage>
</organism>
<keyword evidence="2" id="KW-0812">Transmembrane</keyword>
<evidence type="ECO:0000256" key="1">
    <source>
        <dbReference type="SAM" id="Coils"/>
    </source>
</evidence>
<dbReference type="PANTHER" id="PTHR38043">
    <property type="entry name" value="PROTEIN HEMX"/>
    <property type="match status" value="1"/>
</dbReference>
<evidence type="ECO:0000256" key="2">
    <source>
        <dbReference type="SAM" id="Phobius"/>
    </source>
</evidence>
<reference evidence="3 4" key="1">
    <citation type="submission" date="2008-06" db="EMBL/GenBank/DDBJ databases">
        <title>Complete sequence of Stenotrophomonas maltophilia R551-3.</title>
        <authorList>
            <consortium name="US DOE Joint Genome Institute"/>
            <person name="Lucas S."/>
            <person name="Copeland A."/>
            <person name="Lapidus A."/>
            <person name="Glavina del Rio T."/>
            <person name="Dalin E."/>
            <person name="Tice H."/>
            <person name="Pitluck S."/>
            <person name="Chain P."/>
            <person name="Malfatti S."/>
            <person name="Shin M."/>
            <person name="Vergez L."/>
            <person name="Lang D."/>
            <person name="Schmutz J."/>
            <person name="Larimer F."/>
            <person name="Land M."/>
            <person name="Hauser L."/>
            <person name="Kyrpides N."/>
            <person name="Mikhailova N."/>
            <person name="Taghavi S."/>
            <person name="Monchy S."/>
            <person name="Newman L."/>
            <person name="Vangronsveld J."/>
            <person name="van der Lelie D."/>
            <person name="Richardson P."/>
        </authorList>
    </citation>
    <scope>NUCLEOTIDE SEQUENCE [LARGE SCALE GENOMIC DNA]</scope>
    <source>
        <strain evidence="3 4">R551-3</strain>
    </source>
</reference>
<gene>
    <name evidence="3" type="ordered locus">Smal_0130</name>
</gene>
<dbReference type="RefSeq" id="WP_012509697.1">
    <property type="nucleotide sequence ID" value="NC_011071.1"/>
</dbReference>
<dbReference type="EMBL" id="CP001111">
    <property type="protein sequence ID" value="ACF49835.1"/>
    <property type="molecule type" value="Genomic_DNA"/>
</dbReference>
<dbReference type="STRING" id="391008.Smal_0130"/>
<evidence type="ECO:0000313" key="4">
    <source>
        <dbReference type="Proteomes" id="UP000001867"/>
    </source>
</evidence>
<protein>
    <recommendedName>
        <fullName evidence="5">Uroporphyrin-III methyltransferase</fullName>
    </recommendedName>
</protein>
<dbReference type="Proteomes" id="UP000001867">
    <property type="component" value="Chromosome"/>
</dbReference>
<keyword evidence="1" id="KW-0175">Coiled coil</keyword>
<keyword evidence="2" id="KW-0472">Membrane</keyword>
<dbReference type="InterPro" id="IPR007470">
    <property type="entry name" value="HemX"/>
</dbReference>
<dbReference type="Pfam" id="PF04375">
    <property type="entry name" value="HemX"/>
    <property type="match status" value="1"/>
</dbReference>
<dbReference type="eggNOG" id="COG2959">
    <property type="taxonomic scope" value="Bacteria"/>
</dbReference>
<dbReference type="OrthoDB" id="6028255at2"/>
<name>B4SRW5_STRM5</name>
<feature type="coiled-coil region" evidence="1">
    <location>
        <begin position="48"/>
        <end position="75"/>
    </location>
</feature>
<keyword evidence="2" id="KW-1133">Transmembrane helix</keyword>
<evidence type="ECO:0008006" key="5">
    <source>
        <dbReference type="Google" id="ProtNLM"/>
    </source>
</evidence>
<feature type="transmembrane region" description="Helical" evidence="2">
    <location>
        <begin position="16"/>
        <end position="34"/>
    </location>
</feature>
<proteinExistence type="predicted"/>
<evidence type="ECO:0000313" key="3">
    <source>
        <dbReference type="EMBL" id="ACF49835.1"/>
    </source>
</evidence>
<dbReference type="AlphaFoldDB" id="B4SRW5"/>
<sequence>MNETPPVSPPRRPVRWLLPLAGVVVLGVGGYAGWRFWHEQQDAQDAQAQTTAVQLQGLEATLDALRRDQRATSQRLQDAAATNRVLRDEMLGLSQRSALLEENLAKLADSANQGRQAVQRDEAELLLTQAAQRLNYSDDVEGARRLYAQAATALADLPDSDGLNLRQALVQEREALDALGAGPRVQSLQRLDALAKALQGLPSQVTGSATANARPWWQATLAPFVDITPSRQNGPLTAAERHNADDALQLELTLARAAIERGDRSGRDTALQRVEHWAQRRWPDSPALRAQRAELKALRELPLQASNTVLGSTLQQLRTQTDRR</sequence>
<accession>B4SRW5</accession>
<dbReference type="PANTHER" id="PTHR38043:SF1">
    <property type="entry name" value="PROTEIN HEMX"/>
    <property type="match status" value="1"/>
</dbReference>
<dbReference type="KEGG" id="smt:Smal_0130"/>